<proteinExistence type="predicted"/>
<feature type="non-terminal residue" evidence="2">
    <location>
        <position position="1"/>
    </location>
</feature>
<keyword evidence="1" id="KW-0812">Transmembrane</keyword>
<accession>A0A0L8IFK1</accession>
<keyword evidence="1" id="KW-1133">Transmembrane helix</keyword>
<feature type="transmembrane region" description="Helical" evidence="1">
    <location>
        <begin position="44"/>
        <end position="76"/>
    </location>
</feature>
<protein>
    <submittedName>
        <fullName evidence="2">Uncharacterized protein</fullName>
    </submittedName>
</protein>
<gene>
    <name evidence="2" type="ORF">OCBIM_22007448mg</name>
</gene>
<sequence>NNIYLYFCIQNFIFHFESYIFLSKSILPVYVIHRAEFHTFKIFWYIYIFRALNFLSVFLLFFLIFICPILAIFFLYSNAFFFCYISSAETFCIT</sequence>
<dbReference type="EMBL" id="KQ415842">
    <property type="protein sequence ID" value="KOG00208.1"/>
    <property type="molecule type" value="Genomic_DNA"/>
</dbReference>
<keyword evidence="1" id="KW-0472">Membrane</keyword>
<dbReference type="AlphaFoldDB" id="A0A0L8IFK1"/>
<organism evidence="2">
    <name type="scientific">Octopus bimaculoides</name>
    <name type="common">California two-spotted octopus</name>
    <dbReference type="NCBI Taxonomy" id="37653"/>
    <lineage>
        <taxon>Eukaryota</taxon>
        <taxon>Metazoa</taxon>
        <taxon>Spiralia</taxon>
        <taxon>Lophotrochozoa</taxon>
        <taxon>Mollusca</taxon>
        <taxon>Cephalopoda</taxon>
        <taxon>Coleoidea</taxon>
        <taxon>Octopodiformes</taxon>
        <taxon>Octopoda</taxon>
        <taxon>Incirrata</taxon>
        <taxon>Octopodidae</taxon>
        <taxon>Octopus</taxon>
    </lineage>
</organism>
<name>A0A0L8IFK1_OCTBM</name>
<evidence type="ECO:0000313" key="2">
    <source>
        <dbReference type="EMBL" id="KOG00208.1"/>
    </source>
</evidence>
<reference evidence="2" key="1">
    <citation type="submission" date="2015-07" db="EMBL/GenBank/DDBJ databases">
        <title>MeaNS - Measles Nucleotide Surveillance Program.</title>
        <authorList>
            <person name="Tran T."/>
            <person name="Druce J."/>
        </authorList>
    </citation>
    <scope>NUCLEOTIDE SEQUENCE</scope>
    <source>
        <strain evidence="2">UCB-OBI-ISO-001</strain>
        <tissue evidence="2">Gonad</tissue>
    </source>
</reference>
<feature type="transmembrane region" description="Helical" evidence="1">
    <location>
        <begin position="12"/>
        <end position="32"/>
    </location>
</feature>
<evidence type="ECO:0000256" key="1">
    <source>
        <dbReference type="SAM" id="Phobius"/>
    </source>
</evidence>